<dbReference type="EMBL" id="JBBPBF010000011">
    <property type="protein sequence ID" value="KAK7612001.1"/>
    <property type="molecule type" value="Genomic_DNA"/>
</dbReference>
<evidence type="ECO:0000259" key="1">
    <source>
        <dbReference type="Pfam" id="PF05022"/>
    </source>
</evidence>
<proteinExistence type="predicted"/>
<dbReference type="PANTHER" id="PTHR23216">
    <property type="entry name" value="NUCLEOLAR AND COILED-BODY PHOSPHOPROTEIN 1"/>
    <property type="match status" value="1"/>
</dbReference>
<keyword evidence="3" id="KW-1185">Reference proteome</keyword>
<feature type="non-terminal residue" evidence="2">
    <location>
        <position position="1"/>
    </location>
</feature>
<sequence>NEPFSRIPKDQYVDPKFASNKYVPYDYANAAHERLIVTRGKGFTKEKNKGKRGSYRGGQIDTNAFNGIRFED</sequence>
<evidence type="ECO:0000313" key="3">
    <source>
        <dbReference type="Proteomes" id="UP001367316"/>
    </source>
</evidence>
<dbReference type="InterPro" id="IPR039191">
    <property type="entry name" value="Nopp140-like"/>
</dbReference>
<accession>A0ABR1N9Y0</accession>
<reference evidence="2 3" key="1">
    <citation type="submission" date="2024-04" db="EMBL/GenBank/DDBJ databases">
        <title>Phyllosticta paracitricarpa is synonymous to the EU quarantine fungus P. citricarpa based on phylogenomic analyses.</title>
        <authorList>
            <consortium name="Lawrence Berkeley National Laboratory"/>
            <person name="Van ingen-buijs V.A."/>
            <person name="Van westerhoven A.C."/>
            <person name="Haridas S."/>
            <person name="Skiadas P."/>
            <person name="Martin F."/>
            <person name="Groenewald J.Z."/>
            <person name="Crous P.W."/>
            <person name="Seidl M.F."/>
        </authorList>
    </citation>
    <scope>NUCLEOTIDE SEQUENCE [LARGE SCALE GENOMIC DNA]</scope>
    <source>
        <strain evidence="2 3">CBS 141358</strain>
    </source>
</reference>
<dbReference type="Pfam" id="PF05022">
    <property type="entry name" value="SRP40_C"/>
    <property type="match status" value="1"/>
</dbReference>
<evidence type="ECO:0000313" key="2">
    <source>
        <dbReference type="EMBL" id="KAK7612001.1"/>
    </source>
</evidence>
<organism evidence="2 3">
    <name type="scientific">Phyllosticta paracitricarpa</name>
    <dbReference type="NCBI Taxonomy" id="2016321"/>
    <lineage>
        <taxon>Eukaryota</taxon>
        <taxon>Fungi</taxon>
        <taxon>Dikarya</taxon>
        <taxon>Ascomycota</taxon>
        <taxon>Pezizomycotina</taxon>
        <taxon>Dothideomycetes</taxon>
        <taxon>Dothideomycetes incertae sedis</taxon>
        <taxon>Botryosphaeriales</taxon>
        <taxon>Phyllostictaceae</taxon>
        <taxon>Phyllosticta</taxon>
    </lineage>
</organism>
<name>A0ABR1N9Y0_9PEZI</name>
<feature type="domain" description="Srp40 C-terminal" evidence="1">
    <location>
        <begin position="3"/>
        <end position="70"/>
    </location>
</feature>
<protein>
    <submittedName>
        <fullName evidence="2">SRP40, C-terminal domain-containing protein</fullName>
    </submittedName>
</protein>
<dbReference type="Proteomes" id="UP001367316">
    <property type="component" value="Unassembled WGS sequence"/>
</dbReference>
<gene>
    <name evidence="2" type="ORF">JOL62DRAFT_499686</name>
</gene>
<comment type="caution">
    <text evidence="2">The sequence shown here is derived from an EMBL/GenBank/DDBJ whole genome shotgun (WGS) entry which is preliminary data.</text>
</comment>
<dbReference type="InterPro" id="IPR007718">
    <property type="entry name" value="Srp40_C"/>
</dbReference>
<dbReference type="PANTHER" id="PTHR23216:SF1">
    <property type="entry name" value="NUCLEOLAR AND COILED-BODY PHOSPHOPROTEIN 1"/>
    <property type="match status" value="1"/>
</dbReference>